<accession>A0ACB9HX75</accession>
<evidence type="ECO:0000313" key="2">
    <source>
        <dbReference type="Proteomes" id="UP001056120"/>
    </source>
</evidence>
<name>A0ACB9HX75_9ASTR</name>
<proteinExistence type="predicted"/>
<reference evidence="2" key="1">
    <citation type="journal article" date="2022" name="Mol. Ecol. Resour.">
        <title>The genomes of chicory, endive, great burdock and yacon provide insights into Asteraceae palaeo-polyploidization history and plant inulin production.</title>
        <authorList>
            <person name="Fan W."/>
            <person name="Wang S."/>
            <person name="Wang H."/>
            <person name="Wang A."/>
            <person name="Jiang F."/>
            <person name="Liu H."/>
            <person name="Zhao H."/>
            <person name="Xu D."/>
            <person name="Zhang Y."/>
        </authorList>
    </citation>
    <scope>NUCLEOTIDE SEQUENCE [LARGE SCALE GENOMIC DNA]</scope>
    <source>
        <strain evidence="2">cv. Yunnan</strain>
    </source>
</reference>
<comment type="caution">
    <text evidence="1">The sequence shown here is derived from an EMBL/GenBank/DDBJ whole genome shotgun (WGS) entry which is preliminary data.</text>
</comment>
<reference evidence="1 2" key="2">
    <citation type="journal article" date="2022" name="Mol. Ecol. Resour.">
        <title>The genomes of chicory, endive, great burdock and yacon provide insights into Asteraceae paleo-polyploidization history and plant inulin production.</title>
        <authorList>
            <person name="Fan W."/>
            <person name="Wang S."/>
            <person name="Wang H."/>
            <person name="Wang A."/>
            <person name="Jiang F."/>
            <person name="Liu H."/>
            <person name="Zhao H."/>
            <person name="Xu D."/>
            <person name="Zhang Y."/>
        </authorList>
    </citation>
    <scope>NUCLEOTIDE SEQUENCE [LARGE SCALE GENOMIC DNA]</scope>
    <source>
        <strain evidence="2">cv. Yunnan</strain>
        <tissue evidence="1">Leaves</tissue>
    </source>
</reference>
<dbReference type="Proteomes" id="UP001056120">
    <property type="component" value="Linkage Group LG11"/>
</dbReference>
<gene>
    <name evidence="1" type="ORF">L1987_35228</name>
</gene>
<dbReference type="EMBL" id="CM042028">
    <property type="protein sequence ID" value="KAI3799923.1"/>
    <property type="molecule type" value="Genomic_DNA"/>
</dbReference>
<protein>
    <submittedName>
        <fullName evidence="1">Uncharacterized protein</fullName>
    </submittedName>
</protein>
<organism evidence="1 2">
    <name type="scientific">Smallanthus sonchifolius</name>
    <dbReference type="NCBI Taxonomy" id="185202"/>
    <lineage>
        <taxon>Eukaryota</taxon>
        <taxon>Viridiplantae</taxon>
        <taxon>Streptophyta</taxon>
        <taxon>Embryophyta</taxon>
        <taxon>Tracheophyta</taxon>
        <taxon>Spermatophyta</taxon>
        <taxon>Magnoliopsida</taxon>
        <taxon>eudicotyledons</taxon>
        <taxon>Gunneridae</taxon>
        <taxon>Pentapetalae</taxon>
        <taxon>asterids</taxon>
        <taxon>campanulids</taxon>
        <taxon>Asterales</taxon>
        <taxon>Asteraceae</taxon>
        <taxon>Asteroideae</taxon>
        <taxon>Heliantheae alliance</taxon>
        <taxon>Millerieae</taxon>
        <taxon>Smallanthus</taxon>
    </lineage>
</organism>
<sequence length="129" mass="14700">MKRKDAGEVNEDFFDFTLSSPALKIRHLYELLPSIGREQGESPLKVGTASQVQMKSGRVHVWQKSKIYFYVMAPQSCQELNDAGEVDIETIPVNEVEVRQKDLLPVFDSYSAVHHVMEFFALVVSFVIH</sequence>
<evidence type="ECO:0000313" key="1">
    <source>
        <dbReference type="EMBL" id="KAI3799923.1"/>
    </source>
</evidence>
<keyword evidence="2" id="KW-1185">Reference proteome</keyword>